<dbReference type="InterPro" id="IPR018392">
    <property type="entry name" value="LysM"/>
</dbReference>
<dbReference type="AlphaFoldDB" id="A0A2D3WC63"/>
<evidence type="ECO:0000313" key="2">
    <source>
        <dbReference type="EMBL" id="DAB36317.1"/>
    </source>
</evidence>
<feature type="domain" description="LysM" evidence="1">
    <location>
        <begin position="280"/>
        <end position="323"/>
    </location>
</feature>
<comment type="caution">
    <text evidence="2">The sequence shown here is derived from an EMBL/GenBank/DDBJ whole genome shotgun (WGS) entry which is preliminary data.</text>
</comment>
<dbReference type="EMBL" id="DLUG01000147">
    <property type="protein sequence ID" value="DAB36317.1"/>
    <property type="molecule type" value="Genomic_DNA"/>
</dbReference>
<gene>
    <name evidence="2" type="ORF">CFH80_05475</name>
</gene>
<dbReference type="InterPro" id="IPR036779">
    <property type="entry name" value="LysM_dom_sf"/>
</dbReference>
<dbReference type="PROSITE" id="PS51782">
    <property type="entry name" value="LYSM"/>
    <property type="match status" value="7"/>
</dbReference>
<dbReference type="Pfam" id="PF01476">
    <property type="entry name" value="LysM"/>
    <property type="match status" value="7"/>
</dbReference>
<feature type="non-terminal residue" evidence="2">
    <location>
        <position position="1"/>
    </location>
</feature>
<dbReference type="CDD" id="cd00118">
    <property type="entry name" value="LysM"/>
    <property type="match status" value="7"/>
</dbReference>
<feature type="domain" description="LysM" evidence="1">
    <location>
        <begin position="344"/>
        <end position="387"/>
    </location>
</feature>
<feature type="domain" description="LysM" evidence="1">
    <location>
        <begin position="218"/>
        <end position="261"/>
    </location>
</feature>
<dbReference type="PANTHER" id="PTHR33734:SF22">
    <property type="entry name" value="MEMBRANE-BOUND LYTIC MUREIN TRANSGLYCOSYLASE D"/>
    <property type="match status" value="1"/>
</dbReference>
<organism evidence="2 3">
    <name type="scientific">Sulfurospirillum cavolei</name>
    <dbReference type="NCBI Taxonomy" id="366522"/>
    <lineage>
        <taxon>Bacteria</taxon>
        <taxon>Pseudomonadati</taxon>
        <taxon>Campylobacterota</taxon>
        <taxon>Epsilonproteobacteria</taxon>
        <taxon>Campylobacterales</taxon>
        <taxon>Sulfurospirillaceae</taxon>
        <taxon>Sulfurospirillum</taxon>
    </lineage>
</organism>
<dbReference type="PANTHER" id="PTHR33734">
    <property type="entry name" value="LYSM DOMAIN-CONTAINING GPI-ANCHORED PROTEIN 2"/>
    <property type="match status" value="1"/>
</dbReference>
<dbReference type="Gene3D" id="3.10.350.10">
    <property type="entry name" value="LysM domain"/>
    <property type="match status" value="7"/>
</dbReference>
<protein>
    <recommendedName>
        <fullName evidence="1">LysM domain-containing protein</fullName>
    </recommendedName>
</protein>
<dbReference type="SMART" id="SM00257">
    <property type="entry name" value="LysM"/>
    <property type="match status" value="7"/>
</dbReference>
<evidence type="ECO:0000313" key="3">
    <source>
        <dbReference type="Proteomes" id="UP000231638"/>
    </source>
</evidence>
<feature type="domain" description="LysM" evidence="1">
    <location>
        <begin position="140"/>
        <end position="184"/>
    </location>
</feature>
<dbReference type="Proteomes" id="UP000231638">
    <property type="component" value="Unassembled WGS sequence"/>
</dbReference>
<sequence>PLRIPKKSASVFAQNLSQIPDEAKLQYVVHTVRNGESLSEIAYRYGVNMTQLAKVNNISTKSRIYPGVDLKIPISDFNEKDYSFNIDAVAAFEEDEFDPTVAPYQLIVNESTGENNYKEIYAEKRNQPVEVIIPEGSEIVSYKVKKFDNLIDIADLFDVRVSDLRNWNNLPYTSVIVVGQELNIYVPSEKKEYYASLNELDRSEKTQKLYNESGGEWIEHRIRRGESLSVIAMKYGASISQIKKWNDLSSNRIFVGKKLKIFTGKSEEIASTDNSNQKETYYRIKRGDSLSEIAMKFGVRTTDIKRWNNLASNKIVAGKTLKIFGQDDNTSIGDNTVKTNSNVVNYEIKSGDTISEIALKYRVSSTDIKKWNDLSSNKIVVGKTLKIYSDESNVDDNSVAESSEAKTLKDKDQAVHYIVKKGDTIGHIAERFGILSSDIRTWNNISGSKIVVGQELIVYPNENSSSSSEQVPSSSNEENIHVVESGESLWTIARKYQITVSNLKSWNNLSSNKIKIGDELRILN</sequence>
<feature type="domain" description="LysM" evidence="1">
    <location>
        <begin position="479"/>
        <end position="522"/>
    </location>
</feature>
<dbReference type="SUPFAM" id="SSF54106">
    <property type="entry name" value="LysM domain"/>
    <property type="match status" value="7"/>
</dbReference>
<evidence type="ECO:0000259" key="1">
    <source>
        <dbReference type="PROSITE" id="PS51782"/>
    </source>
</evidence>
<name>A0A2D3WC63_9BACT</name>
<feature type="domain" description="LysM" evidence="1">
    <location>
        <begin position="415"/>
        <end position="458"/>
    </location>
</feature>
<reference evidence="2 3" key="1">
    <citation type="journal article" date="2017" name="Front. Microbiol.">
        <title>Comparative Genomic Analysis of the Class Epsilonproteobacteria and Proposed Reclassification to Epsilonbacteraeota (phyl. nov.).</title>
        <authorList>
            <person name="Waite D.W."/>
            <person name="Vanwonterghem I."/>
            <person name="Rinke C."/>
            <person name="Parks D.H."/>
            <person name="Zhang Y."/>
            <person name="Takai K."/>
            <person name="Sievert S.M."/>
            <person name="Simon J."/>
            <person name="Campbell B.J."/>
            <person name="Hanson T.E."/>
            <person name="Woyke T."/>
            <person name="Klotz M.G."/>
            <person name="Hugenholtz P."/>
        </authorList>
    </citation>
    <scope>NUCLEOTIDE SEQUENCE [LARGE SCALE GENOMIC DNA]</scope>
    <source>
        <strain evidence="2">UBA11420</strain>
    </source>
</reference>
<proteinExistence type="predicted"/>
<feature type="domain" description="LysM" evidence="1">
    <location>
        <begin position="28"/>
        <end position="72"/>
    </location>
</feature>
<accession>A0A2D3WC63</accession>